<gene>
    <name evidence="1" type="ORF">J1N35_041371</name>
</gene>
<keyword evidence="2" id="KW-1185">Reference proteome</keyword>
<dbReference type="EMBL" id="JAIQCV010000012">
    <property type="protein sequence ID" value="KAH1039628.1"/>
    <property type="molecule type" value="Genomic_DNA"/>
</dbReference>
<reference evidence="1 2" key="1">
    <citation type="journal article" date="2021" name="Plant Biotechnol. J.">
        <title>Multi-omics assisted identification of the key and species-specific regulatory components of drought-tolerant mechanisms in Gossypium stocksii.</title>
        <authorList>
            <person name="Yu D."/>
            <person name="Ke L."/>
            <person name="Zhang D."/>
            <person name="Wu Y."/>
            <person name="Sun Y."/>
            <person name="Mei J."/>
            <person name="Sun J."/>
            <person name="Sun Y."/>
        </authorList>
    </citation>
    <scope>NUCLEOTIDE SEQUENCE [LARGE SCALE GENOMIC DNA]</scope>
    <source>
        <strain evidence="2">cv. E1</strain>
        <tissue evidence="1">Leaf</tissue>
    </source>
</reference>
<evidence type="ECO:0000313" key="2">
    <source>
        <dbReference type="Proteomes" id="UP000828251"/>
    </source>
</evidence>
<comment type="caution">
    <text evidence="1">The sequence shown here is derived from an EMBL/GenBank/DDBJ whole genome shotgun (WGS) entry which is preliminary data.</text>
</comment>
<evidence type="ECO:0008006" key="3">
    <source>
        <dbReference type="Google" id="ProtNLM"/>
    </source>
</evidence>
<dbReference type="OrthoDB" id="1436258at2759"/>
<proteinExistence type="predicted"/>
<accession>A0A9D3ZJB5</accession>
<evidence type="ECO:0000313" key="1">
    <source>
        <dbReference type="EMBL" id="KAH1039628.1"/>
    </source>
</evidence>
<organism evidence="1 2">
    <name type="scientific">Gossypium stocksii</name>
    <dbReference type="NCBI Taxonomy" id="47602"/>
    <lineage>
        <taxon>Eukaryota</taxon>
        <taxon>Viridiplantae</taxon>
        <taxon>Streptophyta</taxon>
        <taxon>Embryophyta</taxon>
        <taxon>Tracheophyta</taxon>
        <taxon>Spermatophyta</taxon>
        <taxon>Magnoliopsida</taxon>
        <taxon>eudicotyledons</taxon>
        <taxon>Gunneridae</taxon>
        <taxon>Pentapetalae</taxon>
        <taxon>rosids</taxon>
        <taxon>malvids</taxon>
        <taxon>Malvales</taxon>
        <taxon>Malvaceae</taxon>
        <taxon>Malvoideae</taxon>
        <taxon>Gossypium</taxon>
    </lineage>
</organism>
<dbReference type="AlphaFoldDB" id="A0A9D3ZJB5"/>
<name>A0A9D3ZJB5_9ROSI</name>
<dbReference type="Proteomes" id="UP000828251">
    <property type="component" value="Unassembled WGS sequence"/>
</dbReference>
<protein>
    <recommendedName>
        <fullName evidence="3">RNase H type-1 domain-containing protein</fullName>
    </recommendedName>
</protein>
<feature type="non-terminal residue" evidence="1">
    <location>
        <position position="82"/>
    </location>
</feature>
<sequence>MLNLSGYERNNFAVVCTINELYNREPTITISHVFREANVAVNSLTRYGLANDYYVHIMEMPSVSVSNVLIGDAIGISNVELV</sequence>